<reference evidence="2 3" key="1">
    <citation type="journal article" date="2022" name="Allergy">
        <title>Genome assembly and annotation of Periplaneta americana reveal a comprehensive cockroach allergen profile.</title>
        <authorList>
            <person name="Wang L."/>
            <person name="Xiong Q."/>
            <person name="Saelim N."/>
            <person name="Wang L."/>
            <person name="Nong W."/>
            <person name="Wan A.T."/>
            <person name="Shi M."/>
            <person name="Liu X."/>
            <person name="Cao Q."/>
            <person name="Hui J.H.L."/>
            <person name="Sookrung N."/>
            <person name="Leung T.F."/>
            <person name="Tungtrongchitr A."/>
            <person name="Tsui S.K.W."/>
        </authorList>
    </citation>
    <scope>NUCLEOTIDE SEQUENCE [LARGE SCALE GENOMIC DNA]</scope>
    <source>
        <strain evidence="2">PWHHKU_190912</strain>
    </source>
</reference>
<dbReference type="Pfam" id="PF17906">
    <property type="entry name" value="HTH_48"/>
    <property type="match status" value="1"/>
</dbReference>
<dbReference type="EMBL" id="JAJSOF020000033">
    <property type="protein sequence ID" value="KAJ4430428.1"/>
    <property type="molecule type" value="Genomic_DNA"/>
</dbReference>
<dbReference type="Proteomes" id="UP001148838">
    <property type="component" value="Unassembled WGS sequence"/>
</dbReference>
<dbReference type="InterPro" id="IPR041426">
    <property type="entry name" value="Mos1_HTH"/>
</dbReference>
<proteinExistence type="predicted"/>
<gene>
    <name evidence="2" type="ORF">ANN_22644</name>
</gene>
<protein>
    <recommendedName>
        <fullName evidence="1">Mos1 transposase HTH domain-containing protein</fullName>
    </recommendedName>
</protein>
<accession>A0ABQ8S901</accession>
<comment type="caution">
    <text evidence="2">The sequence shown here is derived from an EMBL/GenBank/DDBJ whole genome shotgun (WGS) entry which is preliminary data.</text>
</comment>
<name>A0ABQ8S901_PERAM</name>
<organism evidence="2 3">
    <name type="scientific">Periplaneta americana</name>
    <name type="common">American cockroach</name>
    <name type="synonym">Blatta americana</name>
    <dbReference type="NCBI Taxonomy" id="6978"/>
    <lineage>
        <taxon>Eukaryota</taxon>
        <taxon>Metazoa</taxon>
        <taxon>Ecdysozoa</taxon>
        <taxon>Arthropoda</taxon>
        <taxon>Hexapoda</taxon>
        <taxon>Insecta</taxon>
        <taxon>Pterygota</taxon>
        <taxon>Neoptera</taxon>
        <taxon>Polyneoptera</taxon>
        <taxon>Dictyoptera</taxon>
        <taxon>Blattodea</taxon>
        <taxon>Blattoidea</taxon>
        <taxon>Blattidae</taxon>
        <taxon>Blattinae</taxon>
        <taxon>Periplaneta</taxon>
    </lineage>
</organism>
<keyword evidence="3" id="KW-1185">Reference proteome</keyword>
<dbReference type="PANTHER" id="PTHR46060">
    <property type="entry name" value="MARINER MOS1 TRANSPOSASE-LIKE PROTEIN"/>
    <property type="match status" value="1"/>
</dbReference>
<evidence type="ECO:0000259" key="1">
    <source>
        <dbReference type="Pfam" id="PF17906"/>
    </source>
</evidence>
<feature type="domain" description="Mos1 transposase HTH" evidence="1">
    <location>
        <begin position="13"/>
        <end position="53"/>
    </location>
</feature>
<evidence type="ECO:0000313" key="3">
    <source>
        <dbReference type="Proteomes" id="UP001148838"/>
    </source>
</evidence>
<dbReference type="Gene3D" id="1.10.10.1450">
    <property type="match status" value="1"/>
</dbReference>
<sequence>MADRRVLTTWSPMEVRAVIPYEWARGSNVSVIHERLQTVYGEEVMSCQMVGRWCCMFSEGRQNVEDEGRSGRASTSTNENNIARVQDMVLVDRLITVSEVACTLHIGRAQAHQHAP</sequence>
<dbReference type="InterPro" id="IPR052709">
    <property type="entry name" value="Transposase-MT_Hybrid"/>
</dbReference>
<dbReference type="PANTHER" id="PTHR46060:SF1">
    <property type="entry name" value="MARINER MOS1 TRANSPOSASE-LIKE PROTEIN"/>
    <property type="match status" value="1"/>
</dbReference>
<evidence type="ECO:0000313" key="2">
    <source>
        <dbReference type="EMBL" id="KAJ4430428.1"/>
    </source>
</evidence>